<dbReference type="InterPro" id="IPR036890">
    <property type="entry name" value="HATPase_C_sf"/>
</dbReference>
<dbReference type="PROSITE" id="PS50112">
    <property type="entry name" value="PAS"/>
    <property type="match status" value="1"/>
</dbReference>
<dbReference type="InterPro" id="IPR000014">
    <property type="entry name" value="PAS"/>
</dbReference>
<dbReference type="NCBIfam" id="TIGR00229">
    <property type="entry name" value="sensory_box"/>
    <property type="match status" value="1"/>
</dbReference>
<comment type="catalytic activity">
    <reaction evidence="1">
        <text>ATP + protein L-histidine = ADP + protein N-phospho-L-histidine.</text>
        <dbReference type="EC" id="2.7.13.3"/>
    </reaction>
</comment>
<keyword evidence="3" id="KW-0597">Phosphoprotein</keyword>
<dbReference type="Pfam" id="PF02518">
    <property type="entry name" value="HATPase_c"/>
    <property type="match status" value="1"/>
</dbReference>
<comment type="caution">
    <text evidence="13">The sequence shown here is derived from an EMBL/GenBank/DDBJ whole genome shotgun (WGS) entry which is preliminary data.</text>
</comment>
<evidence type="ECO:0000256" key="4">
    <source>
        <dbReference type="ARBA" id="ARBA00022679"/>
    </source>
</evidence>
<dbReference type="PANTHER" id="PTHR43065:SF50">
    <property type="entry name" value="HISTIDINE KINASE"/>
    <property type="match status" value="1"/>
</dbReference>
<evidence type="ECO:0000256" key="6">
    <source>
        <dbReference type="ARBA" id="ARBA00022777"/>
    </source>
</evidence>
<keyword evidence="14" id="KW-1185">Reference proteome</keyword>
<dbReference type="InterPro" id="IPR005467">
    <property type="entry name" value="His_kinase_dom"/>
</dbReference>
<feature type="coiled-coil region" evidence="9">
    <location>
        <begin position="419"/>
        <end position="449"/>
    </location>
</feature>
<dbReference type="PROSITE" id="PS50113">
    <property type="entry name" value="PAC"/>
    <property type="match status" value="1"/>
</dbReference>
<dbReference type="InterPro" id="IPR036097">
    <property type="entry name" value="HisK_dim/P_sf"/>
</dbReference>
<evidence type="ECO:0000256" key="5">
    <source>
        <dbReference type="ARBA" id="ARBA00022741"/>
    </source>
</evidence>
<dbReference type="GO" id="GO:0005524">
    <property type="term" value="F:ATP binding"/>
    <property type="evidence" value="ECO:0007669"/>
    <property type="project" value="UniProtKB-KW"/>
</dbReference>
<reference evidence="13 14" key="1">
    <citation type="submission" date="2024-08" db="EMBL/GenBank/DDBJ databases">
        <authorList>
            <person name="Lu H."/>
        </authorList>
    </citation>
    <scope>NUCLEOTIDE SEQUENCE [LARGE SCALE GENOMIC DNA]</scope>
    <source>
        <strain evidence="13 14">DXS20W</strain>
    </source>
</reference>
<dbReference type="InterPro" id="IPR013767">
    <property type="entry name" value="PAS_fold"/>
</dbReference>
<evidence type="ECO:0000259" key="11">
    <source>
        <dbReference type="PROSITE" id="PS50112"/>
    </source>
</evidence>
<dbReference type="Gene3D" id="3.30.565.10">
    <property type="entry name" value="Histidine kinase-like ATPase, C-terminal domain"/>
    <property type="match status" value="1"/>
</dbReference>
<accession>A0ABW7GF30</accession>
<evidence type="ECO:0000256" key="9">
    <source>
        <dbReference type="SAM" id="Coils"/>
    </source>
</evidence>
<dbReference type="SUPFAM" id="SSF55785">
    <property type="entry name" value="PYP-like sensor domain (PAS domain)"/>
    <property type="match status" value="3"/>
</dbReference>
<dbReference type="EMBL" id="JBIGHX010000001">
    <property type="protein sequence ID" value="MFG6460455.1"/>
    <property type="molecule type" value="Genomic_DNA"/>
</dbReference>
<dbReference type="SMART" id="SM00387">
    <property type="entry name" value="HATPase_c"/>
    <property type="match status" value="1"/>
</dbReference>
<evidence type="ECO:0000313" key="13">
    <source>
        <dbReference type="EMBL" id="MFG6460455.1"/>
    </source>
</evidence>
<organism evidence="13 14">
    <name type="scientific">Pelomonas lactea</name>
    <dbReference type="NCBI Taxonomy" id="3299030"/>
    <lineage>
        <taxon>Bacteria</taxon>
        <taxon>Pseudomonadati</taxon>
        <taxon>Pseudomonadota</taxon>
        <taxon>Betaproteobacteria</taxon>
        <taxon>Burkholderiales</taxon>
        <taxon>Sphaerotilaceae</taxon>
        <taxon>Roseateles</taxon>
    </lineage>
</organism>
<keyword evidence="7 13" id="KW-0067">ATP-binding</keyword>
<evidence type="ECO:0000256" key="2">
    <source>
        <dbReference type="ARBA" id="ARBA00012438"/>
    </source>
</evidence>
<keyword evidence="9" id="KW-0175">Coiled coil</keyword>
<dbReference type="PRINTS" id="PR00344">
    <property type="entry name" value="BCTRLSENSOR"/>
</dbReference>
<dbReference type="PANTHER" id="PTHR43065">
    <property type="entry name" value="SENSOR HISTIDINE KINASE"/>
    <property type="match status" value="1"/>
</dbReference>
<evidence type="ECO:0000313" key="14">
    <source>
        <dbReference type="Proteomes" id="UP001606302"/>
    </source>
</evidence>
<dbReference type="Proteomes" id="UP001606302">
    <property type="component" value="Unassembled WGS sequence"/>
</dbReference>
<sequence>MSTACLPHDVPVLPCGLRAALEAVSAALLAHDGEHIVFANDAMLRLLGCTPAELPQLAPEAWAAPGQQAALRDYGRRCLDSEGALPAMEIEAVSASGTRRHLEIAARRLDTEAGPLALLTCQDLSDMRHVQNSLLEVGRVMYQIVENGPVASYVIDGSHRVTHWNAACAQLTGRTSSQMLGGNETWRAFHEHVRPTLAELIVDGRLQADGPLYYGDALQHSPLLPDSYSYEGFFPTLGPAGRWLCVTAAPLRGIDGQVMGAIETLQDVTTRHQAEEQLRRHQVELESTVAQRTAELRLTHRELEAFLENASVGIVATRDLKVARSNKKFAEILELPADVAAAELAPRRFFLDSADFHDLGRLATNALRAGTSLVHQMWLRTWTGRRIWVQLIAYASNPAGSTPGMWWLLQDHTEVLRAQEELVNNFRNMQLTNARLEEAQNQLLQSEKMASIGQLAAGVAHEINNPIGFVNSNLGTLRRYAEQLMALTQAYVARERGPVDAELAELKRAADLDFIMEDLPSLLDDSEDGLSRVRKIVQDLKDFSRVDHADWQDADLNAGLESTLNVVMNEVKYRADVRRQYGPLPPVRCLAGQLNQVFMNLIVNAAHAMPADRRGVIALATGVVAEEGGDWAWIEVVDDGCGMTPEVQRRIFEPFFTTKPVGQGTGLGLSLSFSIVQKHGGRIEMESAPGEGTRFRVWVPVAGPAAA</sequence>
<evidence type="ECO:0000256" key="7">
    <source>
        <dbReference type="ARBA" id="ARBA00022840"/>
    </source>
</evidence>
<dbReference type="SUPFAM" id="SSF55874">
    <property type="entry name" value="ATPase domain of HSP90 chaperone/DNA topoisomerase II/histidine kinase"/>
    <property type="match status" value="1"/>
</dbReference>
<keyword evidence="4" id="KW-0808">Transferase</keyword>
<gene>
    <name evidence="13" type="ORF">ACG04Q_02655</name>
</gene>
<evidence type="ECO:0000259" key="12">
    <source>
        <dbReference type="PROSITE" id="PS50113"/>
    </source>
</evidence>
<dbReference type="InterPro" id="IPR000700">
    <property type="entry name" value="PAS-assoc_C"/>
</dbReference>
<dbReference type="SUPFAM" id="SSF47384">
    <property type="entry name" value="Homodimeric domain of signal transducing histidine kinase"/>
    <property type="match status" value="1"/>
</dbReference>
<dbReference type="CDD" id="cd00130">
    <property type="entry name" value="PAS"/>
    <property type="match status" value="2"/>
</dbReference>
<protein>
    <recommendedName>
        <fullName evidence="2">histidine kinase</fullName>
        <ecNumber evidence="2">2.7.13.3</ecNumber>
    </recommendedName>
</protein>
<dbReference type="InterPro" id="IPR003594">
    <property type="entry name" value="HATPase_dom"/>
</dbReference>
<dbReference type="CDD" id="cd00082">
    <property type="entry name" value="HisKA"/>
    <property type="match status" value="1"/>
</dbReference>
<dbReference type="SMART" id="SM00388">
    <property type="entry name" value="HisKA"/>
    <property type="match status" value="1"/>
</dbReference>
<feature type="domain" description="PAS" evidence="11">
    <location>
        <begin position="137"/>
        <end position="209"/>
    </location>
</feature>
<evidence type="ECO:0000256" key="3">
    <source>
        <dbReference type="ARBA" id="ARBA00022553"/>
    </source>
</evidence>
<keyword evidence="6" id="KW-0418">Kinase</keyword>
<dbReference type="SMART" id="SM00091">
    <property type="entry name" value="PAS"/>
    <property type="match status" value="3"/>
</dbReference>
<dbReference type="Pfam" id="PF08448">
    <property type="entry name" value="PAS_4"/>
    <property type="match status" value="1"/>
</dbReference>
<proteinExistence type="predicted"/>
<dbReference type="InterPro" id="IPR004358">
    <property type="entry name" value="Sig_transdc_His_kin-like_C"/>
</dbReference>
<dbReference type="RefSeq" id="WP_394509266.1">
    <property type="nucleotide sequence ID" value="NZ_JBIGHX010000001.1"/>
</dbReference>
<dbReference type="InterPro" id="IPR003661">
    <property type="entry name" value="HisK_dim/P_dom"/>
</dbReference>
<dbReference type="Pfam" id="PF00989">
    <property type="entry name" value="PAS"/>
    <property type="match status" value="1"/>
</dbReference>
<feature type="domain" description="PAC" evidence="12">
    <location>
        <begin position="228"/>
        <end position="280"/>
    </location>
</feature>
<dbReference type="InterPro" id="IPR035965">
    <property type="entry name" value="PAS-like_dom_sf"/>
</dbReference>
<feature type="domain" description="Histidine kinase" evidence="10">
    <location>
        <begin position="458"/>
        <end position="703"/>
    </location>
</feature>
<dbReference type="InterPro" id="IPR013656">
    <property type="entry name" value="PAS_4"/>
</dbReference>
<evidence type="ECO:0000259" key="10">
    <source>
        <dbReference type="PROSITE" id="PS50109"/>
    </source>
</evidence>
<keyword evidence="8" id="KW-0902">Two-component regulatory system</keyword>
<evidence type="ECO:0000256" key="8">
    <source>
        <dbReference type="ARBA" id="ARBA00023012"/>
    </source>
</evidence>
<dbReference type="Gene3D" id="1.10.287.130">
    <property type="match status" value="1"/>
</dbReference>
<evidence type="ECO:0000256" key="1">
    <source>
        <dbReference type="ARBA" id="ARBA00000085"/>
    </source>
</evidence>
<dbReference type="EC" id="2.7.13.3" evidence="2"/>
<name>A0ABW7GF30_9BURK</name>
<dbReference type="PROSITE" id="PS50109">
    <property type="entry name" value="HIS_KIN"/>
    <property type="match status" value="1"/>
</dbReference>
<keyword evidence="5" id="KW-0547">Nucleotide-binding</keyword>
<dbReference type="Gene3D" id="3.30.450.20">
    <property type="entry name" value="PAS domain"/>
    <property type="match status" value="3"/>
</dbReference>